<feature type="compositionally biased region" description="Polar residues" evidence="1">
    <location>
        <begin position="910"/>
        <end position="920"/>
    </location>
</feature>
<evidence type="ECO:0000313" key="3">
    <source>
        <dbReference type="Proteomes" id="UP000187429"/>
    </source>
</evidence>
<gene>
    <name evidence="2" type="ORF">AYI69_g5026</name>
</gene>
<dbReference type="OrthoDB" id="5579281at2759"/>
<evidence type="ECO:0000256" key="1">
    <source>
        <dbReference type="SAM" id="MobiDB-lite"/>
    </source>
</evidence>
<keyword evidence="3" id="KW-1185">Reference proteome</keyword>
<evidence type="ECO:0000313" key="2">
    <source>
        <dbReference type="EMBL" id="OMJ23317.1"/>
    </source>
</evidence>
<organism evidence="2 3">
    <name type="scientific">Smittium culicis</name>
    <dbReference type="NCBI Taxonomy" id="133412"/>
    <lineage>
        <taxon>Eukaryota</taxon>
        <taxon>Fungi</taxon>
        <taxon>Fungi incertae sedis</taxon>
        <taxon>Zoopagomycota</taxon>
        <taxon>Kickxellomycotina</taxon>
        <taxon>Harpellomycetes</taxon>
        <taxon>Harpellales</taxon>
        <taxon>Legeriomycetaceae</taxon>
        <taxon>Smittium</taxon>
    </lineage>
</organism>
<name>A0A1R1Y8N5_9FUNG</name>
<proteinExistence type="predicted"/>
<evidence type="ECO:0008006" key="4">
    <source>
        <dbReference type="Google" id="ProtNLM"/>
    </source>
</evidence>
<dbReference type="Proteomes" id="UP000187429">
    <property type="component" value="Unassembled WGS sequence"/>
</dbReference>
<accession>A0A1R1Y8N5</accession>
<feature type="region of interest" description="Disordered" evidence="1">
    <location>
        <begin position="226"/>
        <end position="250"/>
    </location>
</feature>
<reference evidence="3" key="1">
    <citation type="submission" date="2017-01" db="EMBL/GenBank/DDBJ databases">
        <authorList>
            <person name="Wang Y."/>
            <person name="White M."/>
            <person name="Kvist S."/>
            <person name="Moncalvo J.-M."/>
        </authorList>
    </citation>
    <scope>NUCLEOTIDE SEQUENCE [LARGE SCALE GENOMIC DNA]</scope>
    <source>
        <strain evidence="3">ID-206-W2</strain>
    </source>
</reference>
<protein>
    <recommendedName>
        <fullName evidence="4">PH domain-containing protein</fullName>
    </recommendedName>
</protein>
<feature type="compositionally biased region" description="Basic and acidic residues" evidence="1">
    <location>
        <begin position="898"/>
        <end position="909"/>
    </location>
</feature>
<comment type="caution">
    <text evidence="2">The sequence shown here is derived from an EMBL/GenBank/DDBJ whole genome shotgun (WGS) entry which is preliminary data.</text>
</comment>
<sequence>MQQSVQAREPETERIPLQGRGSRTREKLKDIAQECYILPGLRPKKFRIVLPRYLYPQNIPSTSIYFDNKSTADPQLSRIHSPIVYSKTSDKKNTETSFKKSKRDRISTRIESLLNKSASKNDPHNFDPVWLSTRAAVKLFRSYDSIINKISFESSASKYSSSWSEAWLLLTRRGIVVYTKDSEKFSLLIKFPPTSPSLPSVSVYSEIDHTLLLSFTQDAAVSIIRPDNDQRPNTIPNTNSNTNAKNQKDFQNNPKALSRKLSFQLIVKFPSIQLFHTWYQETSKWIRYSNFLYPSKPLKNLTPSFIYPPLHVKVRIPSIDISVNVSTLQAYVKGSGKSFIDNINNFVYSTPLPNPTNNIASINSNSSNINTMNQPRSNPSHFTNPLYKLEQHLSSKATIWDIRDIALYSLATSPEYSSFALELIKSHAQNSLSIAMAWTKFGNVDFVAPLTYTQIPQTIKSVDGFSENELAFSYQSMQRGHCLELRTYRPYLPNPGNTEFTPMYPISGYVLAFIGSKAQSNSKKASTFLMSVFDDTLVFYKVFSNSKTPFFFYTGEKALINNCKTCSECINNTYCTINPYNTGVLISECDGLFLFSNIHQVRVPNTKEVDAITKTSRFKIPNFELAIAKKKAPNSSLISSSLDIANSADLWFVIDFRSYNVDTDKNIFFVCCPSVKARDSWVKHLSQIVAFWKSHNSNHIKTQTILKYFQSSKSPNNLQINLEKDLEAKNSIANKIFWNTNRSYIYTDVIHHSFLYRKNKKHKAFRRFLCLLTPGRMVEFTVPKLTGIETMDALKNSIQNIYLNDPSETSFTQSRLSALISTNKWPNFYYKRVKFTSLKSVYVTSNPSGIFKAYDKSEAPKITYQNYINFYKADSNKSSPSSPDDHINDSSSNSSDDYNPKRHAQDSSLEKNPNQKSTLNNSFQTYLTSRNISRSPKASAKNSKSPQLGFDYLENEVTYAPLVADRFQIDGEISHDDISLCAFTFLSPVRKFSYFDSTIHQKAPLSIHKINDSLLDTFELELENYCKSVNPTSKGSGHNENSSLHPFISITDNTVDHADNNSIKNSRLSIISTAADTLINMIKKQASVADQLSGETGSITKPNTINDALPRNSSQIHIQKNHISNLDDKYDIKAIPAYYYLNKISYKIPFSVIKPILVDLGLAYPESSSWTDTEIRSFNLTPQSFPETLDTRSKNISKNNNANSNDHSLSFFLKSMCCKPGTLYKLSKYGNYITPINKSGKCAKSSNSNCAKQDPSASSSSKKHSKSFHISSIAPTISEFGETISELLDTTPPKNTKSTTISSKDIKAPLICLNVDSVKPDYEFISSLSKYSGFDQYQTVYIAESQDEMKLWVTILDNHISNLVADQLW</sequence>
<feature type="region of interest" description="Disordered" evidence="1">
    <location>
        <begin position="875"/>
        <end position="920"/>
    </location>
</feature>
<feature type="region of interest" description="Disordered" evidence="1">
    <location>
        <begin position="1"/>
        <end position="24"/>
    </location>
</feature>
<feature type="compositionally biased region" description="Low complexity" evidence="1">
    <location>
        <begin position="232"/>
        <end position="243"/>
    </location>
</feature>
<dbReference type="EMBL" id="LSSM01002048">
    <property type="protein sequence ID" value="OMJ23317.1"/>
    <property type="molecule type" value="Genomic_DNA"/>
</dbReference>